<sequence>MVNERFTADNTHLALATGDDAGGGSGLTAWRNGDAAFISGELQPTDQFIGGSPGHPKPITKEVGSLQAEYISDRIESGRRRGNFSLEFSLQTAQFCWWLWQACSTTENTPAGYNTHAITLNASQTPIWHGFHLERETPSKNIVRRVDTMGFLPKSLDIVCNPDQFSAIQTLGVDYSFYKPSASEIAPQTKRPGETIGSIKKNWSHLVAGGLGENQTAFSYNNTNVAVAIKGVTIRLTRKNMFGIPDQNNYPAAGFMQAAKFVFELDVEPYDSASLVDIFALNDIKKTDLAGDIDFDFKFEAQATNDYIRFNADKLNLLPFDELAIKREEWFEGYTIILEPLDTTSSLAITGVDSVNNNGFENP</sequence>
<organism evidence="1">
    <name type="scientific">marine sediment metagenome</name>
    <dbReference type="NCBI Taxonomy" id="412755"/>
    <lineage>
        <taxon>unclassified sequences</taxon>
        <taxon>metagenomes</taxon>
        <taxon>ecological metagenomes</taxon>
    </lineage>
</organism>
<dbReference type="EMBL" id="LAZR01000694">
    <property type="protein sequence ID" value="KKN60500.1"/>
    <property type="molecule type" value="Genomic_DNA"/>
</dbReference>
<name>A0A0F9RVM1_9ZZZZ</name>
<comment type="caution">
    <text evidence="1">The sequence shown here is derived from an EMBL/GenBank/DDBJ whole genome shotgun (WGS) entry which is preliminary data.</text>
</comment>
<gene>
    <name evidence="1" type="ORF">LCGC14_0531460</name>
</gene>
<protein>
    <submittedName>
        <fullName evidence="1">Uncharacterized protein</fullName>
    </submittedName>
</protein>
<evidence type="ECO:0000313" key="1">
    <source>
        <dbReference type="EMBL" id="KKN60500.1"/>
    </source>
</evidence>
<dbReference type="AlphaFoldDB" id="A0A0F9RVM1"/>
<accession>A0A0F9RVM1</accession>
<reference evidence="1" key="1">
    <citation type="journal article" date="2015" name="Nature">
        <title>Complex archaea that bridge the gap between prokaryotes and eukaryotes.</title>
        <authorList>
            <person name="Spang A."/>
            <person name="Saw J.H."/>
            <person name="Jorgensen S.L."/>
            <person name="Zaremba-Niedzwiedzka K."/>
            <person name="Martijn J."/>
            <person name="Lind A.E."/>
            <person name="van Eijk R."/>
            <person name="Schleper C."/>
            <person name="Guy L."/>
            <person name="Ettema T.J."/>
        </authorList>
    </citation>
    <scope>NUCLEOTIDE SEQUENCE</scope>
</reference>
<proteinExistence type="predicted"/>